<dbReference type="InterPro" id="IPR032783">
    <property type="entry name" value="AraC_lig"/>
</dbReference>
<keyword evidence="2" id="KW-0238">DNA-binding</keyword>
<evidence type="ECO:0000313" key="6">
    <source>
        <dbReference type="Proteomes" id="UP001440984"/>
    </source>
</evidence>
<keyword evidence="6" id="KW-1185">Reference proteome</keyword>
<dbReference type="Pfam" id="PF12833">
    <property type="entry name" value="HTH_18"/>
    <property type="match status" value="1"/>
</dbReference>
<evidence type="ECO:0000256" key="1">
    <source>
        <dbReference type="ARBA" id="ARBA00023015"/>
    </source>
</evidence>
<sequence length="214" mass="22927">MFTGHTTQHGGDGERTVLVSGRFGFDATAAEPLFSALPPLLRLDLDNAAGRALRATFDLLETETSTGGFGAALVAGRLTDVLFVQAMRACCASVGGGAVNWLAALRDPQLSAAMGAMHGDMTRRWTIAELARVAGMSRSAFAAAFRAKSGDTPLGYLTSWRLYRAKILLRDTPLSVQEIAVRVGYDTGTALSRVFARHEGISPGARRRNRRDSR</sequence>
<keyword evidence="3" id="KW-0804">Transcription</keyword>
<evidence type="ECO:0000256" key="2">
    <source>
        <dbReference type="ARBA" id="ARBA00023125"/>
    </source>
</evidence>
<evidence type="ECO:0000256" key="3">
    <source>
        <dbReference type="ARBA" id="ARBA00023163"/>
    </source>
</evidence>
<accession>A0ABV0L7I5</accession>
<feature type="domain" description="HTH araC/xylS-type" evidence="4">
    <location>
        <begin position="111"/>
        <end position="209"/>
    </location>
</feature>
<dbReference type="Pfam" id="PF12852">
    <property type="entry name" value="Cupin_6"/>
    <property type="match status" value="1"/>
</dbReference>
<reference evidence="5 6" key="1">
    <citation type="submission" date="2024-05" db="EMBL/GenBank/DDBJ databases">
        <authorList>
            <person name="Zhao H."/>
            <person name="Xu Y."/>
            <person name="Lin S."/>
            <person name="Spain J.C."/>
            <person name="Zhou N.-Y."/>
        </authorList>
    </citation>
    <scope>NUCLEOTIDE SEQUENCE [LARGE SCALE GENOMIC DNA]</scope>
    <source>
        <strain evidence="5 6">NEAU-NG30</strain>
    </source>
</reference>
<organism evidence="5 6">
    <name type="scientific">Amycolatopsis melonis</name>
    <dbReference type="NCBI Taxonomy" id="3156488"/>
    <lineage>
        <taxon>Bacteria</taxon>
        <taxon>Bacillati</taxon>
        <taxon>Actinomycetota</taxon>
        <taxon>Actinomycetes</taxon>
        <taxon>Pseudonocardiales</taxon>
        <taxon>Pseudonocardiaceae</taxon>
        <taxon>Amycolatopsis</taxon>
    </lineage>
</organism>
<dbReference type="InterPro" id="IPR009057">
    <property type="entry name" value="Homeodomain-like_sf"/>
</dbReference>
<proteinExistence type="predicted"/>
<dbReference type="Gene3D" id="1.10.10.60">
    <property type="entry name" value="Homeodomain-like"/>
    <property type="match status" value="2"/>
</dbReference>
<evidence type="ECO:0000259" key="4">
    <source>
        <dbReference type="PROSITE" id="PS01124"/>
    </source>
</evidence>
<name>A0ABV0L7I5_9PSEU</name>
<dbReference type="PANTHER" id="PTHR46796:SF7">
    <property type="entry name" value="ARAC FAMILY TRANSCRIPTIONAL REGULATOR"/>
    <property type="match status" value="1"/>
</dbReference>
<dbReference type="PANTHER" id="PTHR46796">
    <property type="entry name" value="HTH-TYPE TRANSCRIPTIONAL ACTIVATOR RHAS-RELATED"/>
    <property type="match status" value="1"/>
</dbReference>
<comment type="caution">
    <text evidence="5">The sequence shown here is derived from an EMBL/GenBank/DDBJ whole genome shotgun (WGS) entry which is preliminary data.</text>
</comment>
<dbReference type="InterPro" id="IPR018060">
    <property type="entry name" value="HTH_AraC"/>
</dbReference>
<dbReference type="RefSeq" id="WP_348947674.1">
    <property type="nucleotide sequence ID" value="NZ_JBDZYD010000001.1"/>
</dbReference>
<dbReference type="EMBL" id="JBDZYD010000001">
    <property type="protein sequence ID" value="MEQ0558274.1"/>
    <property type="molecule type" value="Genomic_DNA"/>
</dbReference>
<dbReference type="SMART" id="SM00342">
    <property type="entry name" value="HTH_ARAC"/>
    <property type="match status" value="1"/>
</dbReference>
<evidence type="ECO:0000313" key="5">
    <source>
        <dbReference type="EMBL" id="MEQ0558274.1"/>
    </source>
</evidence>
<dbReference type="Proteomes" id="UP001440984">
    <property type="component" value="Unassembled WGS sequence"/>
</dbReference>
<dbReference type="InterPro" id="IPR050204">
    <property type="entry name" value="AraC_XylS_family_regulators"/>
</dbReference>
<gene>
    <name evidence="5" type="ORF">ABJI51_04260</name>
</gene>
<protein>
    <submittedName>
        <fullName evidence="5">AraC family transcriptional regulator</fullName>
    </submittedName>
</protein>
<dbReference type="InterPro" id="IPR018062">
    <property type="entry name" value="HTH_AraC-typ_CS"/>
</dbReference>
<dbReference type="PROSITE" id="PS00041">
    <property type="entry name" value="HTH_ARAC_FAMILY_1"/>
    <property type="match status" value="1"/>
</dbReference>
<dbReference type="SUPFAM" id="SSF46689">
    <property type="entry name" value="Homeodomain-like"/>
    <property type="match status" value="2"/>
</dbReference>
<keyword evidence="1" id="KW-0805">Transcription regulation</keyword>
<dbReference type="PROSITE" id="PS01124">
    <property type="entry name" value="HTH_ARAC_FAMILY_2"/>
    <property type="match status" value="1"/>
</dbReference>